<feature type="chain" id="PRO_5045925626" evidence="1">
    <location>
        <begin position="34"/>
        <end position="175"/>
    </location>
</feature>
<comment type="caution">
    <text evidence="3">The sequence shown here is derived from an EMBL/GenBank/DDBJ whole genome shotgun (WGS) entry which is preliminary data.</text>
</comment>
<evidence type="ECO:0000259" key="2">
    <source>
        <dbReference type="Pfam" id="PF16036"/>
    </source>
</evidence>
<keyword evidence="3" id="KW-0413">Isomerase</keyword>
<dbReference type="InterPro" id="IPR016087">
    <property type="entry name" value="Chalcone_isomerase"/>
</dbReference>
<sequence length="175" mass="19650">MRQLLTTRSHISRRITLAAILLALSGVASSISASPTSDFQKLGEGEMNYMFWTIYSAELFSSVSTGEQALKIEYQKSIDSQALIDATEDQWNQLGYTQKNINAWLEPLNALWPNVKPGNTLTIIVAEDQTSRFYFDDQPIGVVSNKEFGQAFLSIWLSEKTSEPKLRKQLLGLVK</sequence>
<keyword evidence="1" id="KW-0732">Signal</keyword>
<proteinExistence type="predicted"/>
<evidence type="ECO:0000313" key="3">
    <source>
        <dbReference type="EMBL" id="MFA0569470.1"/>
    </source>
</evidence>
<dbReference type="Pfam" id="PF16036">
    <property type="entry name" value="Chalcone_3"/>
    <property type="match status" value="1"/>
</dbReference>
<dbReference type="GO" id="GO:0016853">
    <property type="term" value="F:isomerase activity"/>
    <property type="evidence" value="ECO:0007669"/>
    <property type="project" value="UniProtKB-KW"/>
</dbReference>
<name>A0ABV4NDI6_9VIBR</name>
<feature type="domain" description="Chalcone isomerase" evidence="2">
    <location>
        <begin position="65"/>
        <end position="172"/>
    </location>
</feature>
<protein>
    <submittedName>
        <fullName evidence="3">Chalcone isomerase family protein</fullName>
    </submittedName>
</protein>
<reference evidence="3 4" key="1">
    <citation type="journal article" date="2024" name="ISME J.">
        <title>Tailless and filamentous prophages are predominant in marine Vibrio.</title>
        <authorList>
            <person name="Steensen K."/>
            <person name="Seneca J."/>
            <person name="Bartlau N."/>
            <person name="Yu X.A."/>
            <person name="Hussain F.A."/>
            <person name="Polz M.F."/>
        </authorList>
    </citation>
    <scope>NUCLEOTIDE SEQUENCE [LARGE SCALE GENOMIC DNA]</scope>
    <source>
        <strain evidence="3 4">10N.222.51.A1</strain>
    </source>
</reference>
<evidence type="ECO:0000313" key="4">
    <source>
        <dbReference type="Proteomes" id="UP001570417"/>
    </source>
</evidence>
<dbReference type="RefSeq" id="WP_372266632.1">
    <property type="nucleotide sequence ID" value="NZ_JBFRUW010000054.1"/>
</dbReference>
<evidence type="ECO:0000256" key="1">
    <source>
        <dbReference type="SAM" id="SignalP"/>
    </source>
</evidence>
<organism evidence="3 4">
    <name type="scientific">Vibrio gallaecicus</name>
    <dbReference type="NCBI Taxonomy" id="552386"/>
    <lineage>
        <taxon>Bacteria</taxon>
        <taxon>Pseudomonadati</taxon>
        <taxon>Pseudomonadota</taxon>
        <taxon>Gammaproteobacteria</taxon>
        <taxon>Vibrionales</taxon>
        <taxon>Vibrionaceae</taxon>
        <taxon>Vibrio</taxon>
    </lineage>
</organism>
<gene>
    <name evidence="3" type="ORF">AB4566_14450</name>
</gene>
<dbReference type="Proteomes" id="UP001570417">
    <property type="component" value="Unassembled WGS sequence"/>
</dbReference>
<feature type="signal peptide" evidence="1">
    <location>
        <begin position="1"/>
        <end position="33"/>
    </location>
</feature>
<accession>A0ABV4NDI6</accession>
<dbReference type="EMBL" id="JBFRUW010000054">
    <property type="protein sequence ID" value="MFA0569470.1"/>
    <property type="molecule type" value="Genomic_DNA"/>
</dbReference>
<keyword evidence="4" id="KW-1185">Reference proteome</keyword>